<accession>A0A899G107</accession>
<protein>
    <submittedName>
        <fullName evidence="2">Uncharacterized protein</fullName>
    </submittedName>
</protein>
<name>A0A899G107_9ASCO</name>
<dbReference type="OrthoDB" id="5464814at2759"/>
<keyword evidence="3" id="KW-1185">Reference proteome</keyword>
<dbReference type="EMBL" id="CP054541">
    <property type="protein sequence ID" value="QSL66234.1"/>
    <property type="molecule type" value="Genomic_DNA"/>
</dbReference>
<feature type="region of interest" description="Disordered" evidence="1">
    <location>
        <begin position="496"/>
        <end position="519"/>
    </location>
</feature>
<dbReference type="AlphaFoldDB" id="A0A899G107"/>
<reference evidence="2" key="1">
    <citation type="submission" date="2020-06" db="EMBL/GenBank/DDBJ databases">
        <title>Genomes of multiple members of Pneumocystis genus reveal paths to human pathogen Pneumocystis jirovecii.</title>
        <authorList>
            <person name="Cisse O.H."/>
            <person name="Ma L."/>
            <person name="Dekker J."/>
            <person name="Khil P."/>
            <person name="Jo J."/>
            <person name="Brenchley J."/>
            <person name="Blair R."/>
            <person name="Pahar B."/>
            <person name="Chabe M."/>
            <person name="Van Rompay K.A."/>
            <person name="Keesler R."/>
            <person name="Sukura A."/>
            <person name="Hirsch V."/>
            <person name="Kutty G."/>
            <person name="Liu Y."/>
            <person name="Peng L."/>
            <person name="Chen J."/>
            <person name="Song J."/>
            <person name="Weissenbacher-Lang C."/>
            <person name="Xu J."/>
            <person name="Upham N.S."/>
            <person name="Stajich J.E."/>
            <person name="Cuomo C.A."/>
            <person name="Cushion M.T."/>
            <person name="Kovacs J.A."/>
        </authorList>
    </citation>
    <scope>NUCLEOTIDE SEQUENCE</scope>
    <source>
        <strain evidence="2">2A</strain>
    </source>
</reference>
<dbReference type="Proteomes" id="UP000663699">
    <property type="component" value="Chromosome 10"/>
</dbReference>
<evidence type="ECO:0000256" key="1">
    <source>
        <dbReference type="SAM" id="MobiDB-lite"/>
    </source>
</evidence>
<sequence>MPPYQPLRGRFQLKSDLISGLYFKEDLLLFLSEGSIQNCLQHLSSTCDELTKTYGNLSNLASDVEFICNHRHHLCKKLPMIKEKLCDTEDVTYPINQKTAPLDSSICFEFYIYCRLRSAGCSSQYSEKCHELLFICHSNHKKDGFLYFFSGLSDNGYSSKKFREELKDICRDLYNISDVFVKLCLNPYSLESELETFTQNQKEGKGGFASYPQLSSAALLGSQGLDGGLFSPGTQDGTNPLFLLGYLVSQSSSTSFVDACKEITQKCFGLGFFPRTAPFCEINSHQASGVNCQEAEIKLMEQDIPKLKHELHTELRNGEHSAGFSLTGISPDLCQKFLVSCSYLGGLDSSLQDLCNHLQAYCAYALELGSSLSVFEYYFREQDAQKNSGHKPNSCEQKLQELCPTKANTSVDFLAFCLKPSHTCTALQELVKLRCDQIKEGFTATNSAEVQCVNLLLKYDVYRNECQLTKQYIKFITKCSASYPKNKYLAELAASTSKELTPQEENSKERGNDDDDDGF</sequence>
<organism evidence="2 3">
    <name type="scientific">Pneumocystis wakefieldiae</name>
    <dbReference type="NCBI Taxonomy" id="38082"/>
    <lineage>
        <taxon>Eukaryota</taxon>
        <taxon>Fungi</taxon>
        <taxon>Dikarya</taxon>
        <taxon>Ascomycota</taxon>
        <taxon>Taphrinomycotina</taxon>
        <taxon>Pneumocystomycetes</taxon>
        <taxon>Pneumocystaceae</taxon>
        <taxon>Pneumocystis</taxon>
    </lineage>
</organism>
<gene>
    <name evidence="2" type="ORF">MERGE_000609</name>
</gene>
<proteinExistence type="predicted"/>
<evidence type="ECO:0000313" key="2">
    <source>
        <dbReference type="EMBL" id="QSL66234.1"/>
    </source>
</evidence>
<evidence type="ECO:0000313" key="3">
    <source>
        <dbReference type="Proteomes" id="UP000663699"/>
    </source>
</evidence>